<sequence>MFPKSAKRSVMLFQCKMCSTKTERFVGFILRCYT</sequence>
<protein>
    <submittedName>
        <fullName evidence="1">Uncharacterized protein</fullName>
    </submittedName>
</protein>
<evidence type="ECO:0000313" key="1">
    <source>
        <dbReference type="EMBL" id="JAH08146.1"/>
    </source>
</evidence>
<reference evidence="1" key="2">
    <citation type="journal article" date="2015" name="Fish Shellfish Immunol.">
        <title>Early steps in the European eel (Anguilla anguilla)-Vibrio vulnificus interaction in the gills: Role of the RtxA13 toxin.</title>
        <authorList>
            <person name="Callol A."/>
            <person name="Pajuelo D."/>
            <person name="Ebbesson L."/>
            <person name="Teles M."/>
            <person name="MacKenzie S."/>
            <person name="Amaro C."/>
        </authorList>
    </citation>
    <scope>NUCLEOTIDE SEQUENCE</scope>
</reference>
<reference evidence="1" key="1">
    <citation type="submission" date="2014-11" db="EMBL/GenBank/DDBJ databases">
        <authorList>
            <person name="Amaro Gonzalez C."/>
        </authorList>
    </citation>
    <scope>NUCLEOTIDE SEQUENCE</scope>
</reference>
<organism evidence="1">
    <name type="scientific">Anguilla anguilla</name>
    <name type="common">European freshwater eel</name>
    <name type="synonym">Muraena anguilla</name>
    <dbReference type="NCBI Taxonomy" id="7936"/>
    <lineage>
        <taxon>Eukaryota</taxon>
        <taxon>Metazoa</taxon>
        <taxon>Chordata</taxon>
        <taxon>Craniata</taxon>
        <taxon>Vertebrata</taxon>
        <taxon>Euteleostomi</taxon>
        <taxon>Actinopterygii</taxon>
        <taxon>Neopterygii</taxon>
        <taxon>Teleostei</taxon>
        <taxon>Anguilliformes</taxon>
        <taxon>Anguillidae</taxon>
        <taxon>Anguilla</taxon>
    </lineage>
</organism>
<dbReference type="EMBL" id="GBXM01100431">
    <property type="protein sequence ID" value="JAH08146.1"/>
    <property type="molecule type" value="Transcribed_RNA"/>
</dbReference>
<proteinExistence type="predicted"/>
<dbReference type="AlphaFoldDB" id="A0A0E9PU28"/>
<accession>A0A0E9PU28</accession>
<name>A0A0E9PU28_ANGAN</name>